<dbReference type="SUPFAM" id="SSF54616">
    <property type="entry name" value="DNA-binding domain of Mlu1-box binding protein MBP1"/>
    <property type="match status" value="1"/>
</dbReference>
<dbReference type="PANTHER" id="PTHR43828:SF15">
    <property type="entry name" value="TRANSCRIPTION FACTOR MBP1"/>
    <property type="match status" value="1"/>
</dbReference>
<evidence type="ECO:0000259" key="10">
    <source>
        <dbReference type="PROSITE" id="PS51299"/>
    </source>
</evidence>
<evidence type="ECO:0000256" key="6">
    <source>
        <dbReference type="ARBA" id="ARBA00031907"/>
    </source>
</evidence>
<feature type="region of interest" description="Disordered" evidence="9">
    <location>
        <begin position="429"/>
        <end position="449"/>
    </location>
</feature>
<dbReference type="InterPro" id="IPR002110">
    <property type="entry name" value="Ankyrin_rpt"/>
</dbReference>
<accession>A0ABR0JU43</accession>
<evidence type="ECO:0000256" key="8">
    <source>
        <dbReference type="SAM" id="Coils"/>
    </source>
</evidence>
<dbReference type="PROSITE" id="PS50088">
    <property type="entry name" value="ANK_REPEAT"/>
    <property type="match status" value="1"/>
</dbReference>
<dbReference type="InterPro" id="IPR036770">
    <property type="entry name" value="Ankyrin_rpt-contain_sf"/>
</dbReference>
<keyword evidence="2" id="KW-0677">Repeat</keyword>
<dbReference type="EMBL" id="JAVRRG010000314">
    <property type="protein sequence ID" value="KAK5073315.1"/>
    <property type="molecule type" value="Genomic_DNA"/>
</dbReference>
<dbReference type="InterPro" id="IPR018004">
    <property type="entry name" value="KilA/APSES_HTH"/>
</dbReference>
<evidence type="ECO:0000313" key="11">
    <source>
        <dbReference type="EMBL" id="KAK5073315.1"/>
    </source>
</evidence>
<evidence type="ECO:0000256" key="5">
    <source>
        <dbReference type="ARBA" id="ARBA00023321"/>
    </source>
</evidence>
<dbReference type="SMART" id="SM00248">
    <property type="entry name" value="ANK"/>
    <property type="match status" value="2"/>
</dbReference>
<evidence type="ECO:0000256" key="3">
    <source>
        <dbReference type="ARBA" id="ARBA00022969"/>
    </source>
</evidence>
<dbReference type="Gene3D" id="3.10.260.10">
    <property type="entry name" value="Transcription regulator HTH, APSES-type DNA-binding domain"/>
    <property type="match status" value="1"/>
</dbReference>
<feature type="compositionally biased region" description="Pro residues" evidence="9">
    <location>
        <begin position="138"/>
        <end position="151"/>
    </location>
</feature>
<dbReference type="InterPro" id="IPR051642">
    <property type="entry name" value="SWI6-like"/>
</dbReference>
<protein>
    <recommendedName>
        <fullName evidence="1">Cell pattern formation-associated protein stuA</fullName>
    </recommendedName>
    <alternativeName>
        <fullName evidence="6">Stunted protein A</fullName>
    </alternativeName>
</protein>
<feature type="compositionally biased region" description="Low complexity" evidence="9">
    <location>
        <begin position="118"/>
        <end position="137"/>
    </location>
</feature>
<dbReference type="InterPro" id="IPR036887">
    <property type="entry name" value="HTH_APSES_sf"/>
</dbReference>
<dbReference type="SUPFAM" id="SSF48403">
    <property type="entry name" value="Ankyrin repeat"/>
    <property type="match status" value="1"/>
</dbReference>
<evidence type="ECO:0000256" key="2">
    <source>
        <dbReference type="ARBA" id="ARBA00022737"/>
    </source>
</evidence>
<feature type="domain" description="HTH APSES-type" evidence="10">
    <location>
        <begin position="8"/>
        <end position="115"/>
    </location>
</feature>
<proteinExistence type="predicted"/>
<gene>
    <name evidence="11" type="primary">MBP1</name>
    <name evidence="11" type="ORF">LTR24_010362</name>
</gene>
<dbReference type="Gene3D" id="1.25.40.20">
    <property type="entry name" value="Ankyrin repeat-containing domain"/>
    <property type="match status" value="1"/>
</dbReference>
<keyword evidence="12" id="KW-1185">Reference proteome</keyword>
<evidence type="ECO:0000256" key="4">
    <source>
        <dbReference type="ARBA" id="ARBA00023043"/>
    </source>
</evidence>
<organism evidence="11 12">
    <name type="scientific">Lithohypha guttulata</name>
    <dbReference type="NCBI Taxonomy" id="1690604"/>
    <lineage>
        <taxon>Eukaryota</taxon>
        <taxon>Fungi</taxon>
        <taxon>Dikarya</taxon>
        <taxon>Ascomycota</taxon>
        <taxon>Pezizomycotina</taxon>
        <taxon>Eurotiomycetes</taxon>
        <taxon>Chaetothyriomycetidae</taxon>
        <taxon>Chaetothyriales</taxon>
        <taxon>Trichomeriaceae</taxon>
        <taxon>Lithohypha</taxon>
    </lineage>
</organism>
<feature type="repeat" description="ANK" evidence="7">
    <location>
        <begin position="259"/>
        <end position="291"/>
    </location>
</feature>
<evidence type="ECO:0000256" key="9">
    <source>
        <dbReference type="SAM" id="MobiDB-lite"/>
    </source>
</evidence>
<keyword evidence="5" id="KW-0183">Conidiation</keyword>
<keyword evidence="8" id="KW-0175">Coiled coil</keyword>
<dbReference type="Proteomes" id="UP001345013">
    <property type="component" value="Unassembled WGS sequence"/>
</dbReference>
<dbReference type="Pfam" id="PF04383">
    <property type="entry name" value="KilA-N"/>
    <property type="match status" value="1"/>
</dbReference>
<evidence type="ECO:0000256" key="1">
    <source>
        <dbReference type="ARBA" id="ARBA00019309"/>
    </source>
</evidence>
<evidence type="ECO:0000256" key="7">
    <source>
        <dbReference type="PROSITE-ProRule" id="PRU00023"/>
    </source>
</evidence>
<dbReference type="InterPro" id="IPR003163">
    <property type="entry name" value="Tscrpt_reg_HTH_APSES-type"/>
</dbReference>
<keyword evidence="3" id="KW-0749">Sporulation</keyword>
<dbReference type="PROSITE" id="PS50297">
    <property type="entry name" value="ANK_REP_REGION"/>
    <property type="match status" value="1"/>
</dbReference>
<reference evidence="11 12" key="1">
    <citation type="submission" date="2023-08" db="EMBL/GenBank/DDBJ databases">
        <title>Black Yeasts Isolated from many extreme environments.</title>
        <authorList>
            <person name="Coleine C."/>
            <person name="Stajich J.E."/>
            <person name="Selbmann L."/>
        </authorList>
    </citation>
    <scope>NUCLEOTIDE SEQUENCE [LARGE SCALE GENOMIC DNA]</scope>
    <source>
        <strain evidence="11 12">CCFEE 5885</strain>
    </source>
</reference>
<evidence type="ECO:0000313" key="12">
    <source>
        <dbReference type="Proteomes" id="UP001345013"/>
    </source>
</evidence>
<feature type="region of interest" description="Disordered" evidence="9">
    <location>
        <begin position="108"/>
        <end position="157"/>
    </location>
</feature>
<dbReference type="SMART" id="SM01252">
    <property type="entry name" value="KilA-N"/>
    <property type="match status" value="1"/>
</dbReference>
<feature type="coiled-coil region" evidence="8">
    <location>
        <begin position="491"/>
        <end position="552"/>
    </location>
</feature>
<dbReference type="PROSITE" id="PS51299">
    <property type="entry name" value="HTH_APSES"/>
    <property type="match status" value="1"/>
</dbReference>
<sequence length="674" mass="74505">MADPTGDIYSATYSNVPVFELKLPGNDHVMRRRSDDWVNATHILKIAGFDKPARTRILEREVQKGVHEKIQGGYGKYQGTWIPLPEGKNLAEKNGVIERIAKIFDYVPGDRSPPPAPKHTTAATGRAKAQKAAAAAAPPQPRHIPKPPPPVYAEASEVYPDPTHSQQYYEESHGRATPDTQSFIADDDFIPMSQNSTASRKRKHDGELAINQAAELEHYAYGDELLDYFITAGDDPDRAFVDPPMPPDNFDVNRPIDKQGHTALHWACAMGDVQVARDLLARSANPNIGAGSSEETPLMRAVLFTNNYDRQTFPKVVAALAGSIVERDRYGATVFHHIAQTLGSKSKWNCARYYCEVLINKMQEMGVNYVQTLLRSADSAGDTAVLISVRHGCMKVASFLLNHCPEAGDQPNHNGDTANDYLRALKEKRESLEQPPSSPPTHGSFTGSRRIRKAMPPRRNASQAASSVLSKVESAAQEASSKLATLYESEIKEKDAAITEAKQALSDFEAQRHQIRQESFHLTAQAEADDNAQQLQTEYEALLAETQSLLEQKDHAVLQNDVRQRDQLTNPQAFRSANPRGLTQDEMAAALPWAIELNNQQTIRRQLIKDIADLTASAGTGERIGKHRKLVAIATGLREDDLDQMSTELLESLQATYSPDNPQTPQMVAQMQVV</sequence>
<dbReference type="Pfam" id="PF00023">
    <property type="entry name" value="Ank"/>
    <property type="match status" value="1"/>
</dbReference>
<name>A0ABR0JU43_9EURO</name>
<keyword evidence="4 7" id="KW-0040">ANK repeat</keyword>
<comment type="caution">
    <text evidence="11">The sequence shown here is derived from an EMBL/GenBank/DDBJ whole genome shotgun (WGS) entry which is preliminary data.</text>
</comment>
<dbReference type="PANTHER" id="PTHR43828">
    <property type="entry name" value="ASPARAGINASE"/>
    <property type="match status" value="1"/>
</dbReference>